<evidence type="ECO:0000313" key="7">
    <source>
        <dbReference type="Proteomes" id="UP000077069"/>
    </source>
</evidence>
<dbReference type="AlphaFoldDB" id="A0A177CPU7"/>
<dbReference type="Pfam" id="PF01565">
    <property type="entry name" value="FAD_binding_4"/>
    <property type="match status" value="1"/>
</dbReference>
<dbReference type="PROSITE" id="PS51387">
    <property type="entry name" value="FAD_PCMH"/>
    <property type="match status" value="1"/>
</dbReference>
<evidence type="ECO:0000256" key="1">
    <source>
        <dbReference type="ARBA" id="ARBA00005466"/>
    </source>
</evidence>
<dbReference type="Gene3D" id="3.40.462.20">
    <property type="match status" value="1"/>
</dbReference>
<dbReference type="STRING" id="1460663.A0A177CPU7"/>
<dbReference type="GeneID" id="28760990"/>
<gene>
    <name evidence="6" type="ORF">CC84DRAFT_1160445</name>
</gene>
<dbReference type="RefSeq" id="XP_018039616.1">
    <property type="nucleotide sequence ID" value="XM_018177504.1"/>
</dbReference>
<keyword evidence="4" id="KW-0560">Oxidoreductase</keyword>
<evidence type="ECO:0000256" key="4">
    <source>
        <dbReference type="ARBA" id="ARBA00023002"/>
    </source>
</evidence>
<keyword evidence="3" id="KW-0274">FAD</keyword>
<dbReference type="EMBL" id="KV441549">
    <property type="protein sequence ID" value="OAG09251.1"/>
    <property type="molecule type" value="Genomic_DNA"/>
</dbReference>
<dbReference type="Gene3D" id="3.30.465.10">
    <property type="match status" value="1"/>
</dbReference>
<feature type="domain" description="FAD-binding PCMH-type" evidence="5">
    <location>
        <begin position="42"/>
        <end position="218"/>
    </location>
</feature>
<evidence type="ECO:0000256" key="3">
    <source>
        <dbReference type="ARBA" id="ARBA00022827"/>
    </source>
</evidence>
<dbReference type="PANTHER" id="PTHR42973:SF54">
    <property type="entry name" value="FAD-BINDING PCMH-TYPE DOMAIN-CONTAINING PROTEIN"/>
    <property type="match status" value="1"/>
</dbReference>
<evidence type="ECO:0000313" key="6">
    <source>
        <dbReference type="EMBL" id="OAG09251.1"/>
    </source>
</evidence>
<dbReference type="GO" id="GO:0071949">
    <property type="term" value="F:FAD binding"/>
    <property type="evidence" value="ECO:0007669"/>
    <property type="project" value="InterPro"/>
</dbReference>
<dbReference type="InterPro" id="IPR016166">
    <property type="entry name" value="FAD-bd_PCMH"/>
</dbReference>
<proteinExistence type="inferred from homology"/>
<dbReference type="Gene3D" id="3.30.43.10">
    <property type="entry name" value="Uridine Diphospho-n-acetylenolpyruvylglucosamine Reductase, domain 2"/>
    <property type="match status" value="1"/>
</dbReference>
<dbReference type="GO" id="GO:0016491">
    <property type="term" value="F:oxidoreductase activity"/>
    <property type="evidence" value="ECO:0007669"/>
    <property type="project" value="UniProtKB-KW"/>
</dbReference>
<name>A0A177CPU7_9PLEO</name>
<dbReference type="PANTHER" id="PTHR42973">
    <property type="entry name" value="BINDING OXIDOREDUCTASE, PUTATIVE (AFU_ORTHOLOGUE AFUA_1G17690)-RELATED"/>
    <property type="match status" value="1"/>
</dbReference>
<comment type="similarity">
    <text evidence="1">Belongs to the oxygen-dependent FAD-linked oxidoreductase family.</text>
</comment>
<evidence type="ECO:0000256" key="2">
    <source>
        <dbReference type="ARBA" id="ARBA00022630"/>
    </source>
</evidence>
<dbReference type="InterPro" id="IPR036318">
    <property type="entry name" value="FAD-bd_PCMH-like_sf"/>
</dbReference>
<dbReference type="InterPro" id="IPR006094">
    <property type="entry name" value="Oxid_FAD_bind_N"/>
</dbReference>
<dbReference type="InterPro" id="IPR016169">
    <property type="entry name" value="FAD-bd_PCMH_sub2"/>
</dbReference>
<dbReference type="SUPFAM" id="SSF56176">
    <property type="entry name" value="FAD-binding/transporter-associated domain-like"/>
    <property type="match status" value="1"/>
</dbReference>
<keyword evidence="7" id="KW-1185">Reference proteome</keyword>
<accession>A0A177CPU7</accession>
<evidence type="ECO:0000259" key="5">
    <source>
        <dbReference type="PROSITE" id="PS51387"/>
    </source>
</evidence>
<dbReference type="OrthoDB" id="2151789at2759"/>
<dbReference type="Proteomes" id="UP000077069">
    <property type="component" value="Unassembled WGS sequence"/>
</dbReference>
<dbReference type="InterPro" id="IPR016167">
    <property type="entry name" value="FAD-bd_PCMH_sub1"/>
</dbReference>
<keyword evidence="2" id="KW-0285">Flavoprotein</keyword>
<dbReference type="InterPro" id="IPR050416">
    <property type="entry name" value="FAD-linked_Oxidoreductase"/>
</dbReference>
<dbReference type="InParanoid" id="A0A177CPU7"/>
<sequence>MGDLLHTQAIETLSRAFPHAVLRPGEPRYEEENGRFWNQDNADVRPAGIVAPGDADETAKILQVLSDTKTPFAIRSGGYMPVPGFNTSPSILISLSRLTYVSLLPSPSQDGETPLVKFGAGNTWGRIYDALSPHGLVVPGARSRPIGVGGFLLYGGVSHFYASVGWACEAVTEFEVALASGIVVTANATQNADLFWALKGGGANFGVVTSFTMRTRKLKKLWGGVRVAVGTQLTALQVFTALHEGIQGDVDEKAHVEVITFYSPETCGSGDALFVLSLAYAAEVENPVALKGFLDIEAVSDGTRMTTQRDLAEDDKVNVGYDKRGLFRAFSYRGSAELTLDIYSTYYALVKASGLFDADPSAMAALLWLPAGRNLAAGTGVMALGEEAEPYLSCSICMRWSDPSASARIHAIADSIAEKLKKKPRDAGAFVTFTYGNIAGVQDQTFSGLPEKTRRRLSDVARNYDPEGVFQTQVPGFKLA</sequence>
<reference evidence="6 7" key="1">
    <citation type="submission" date="2016-05" db="EMBL/GenBank/DDBJ databases">
        <title>Comparative analysis of secretome profiles of manganese(II)-oxidizing ascomycete fungi.</title>
        <authorList>
            <consortium name="DOE Joint Genome Institute"/>
            <person name="Zeiner C.A."/>
            <person name="Purvine S.O."/>
            <person name="Zink E.M."/>
            <person name="Wu S."/>
            <person name="Pasa-Tolic L."/>
            <person name="Chaput D.L."/>
            <person name="Haridas S."/>
            <person name="Grigoriev I.V."/>
            <person name="Santelli C.M."/>
            <person name="Hansel C.M."/>
        </authorList>
    </citation>
    <scope>NUCLEOTIDE SEQUENCE [LARGE SCALE GENOMIC DNA]</scope>
    <source>
        <strain evidence="6 7">AP3s5-JAC2a</strain>
    </source>
</reference>
<protein>
    <submittedName>
        <fullName evidence="6">FAD-binding domain-containing protein</fullName>
    </submittedName>
</protein>
<organism evidence="6 7">
    <name type="scientific">Paraphaeosphaeria sporulosa</name>
    <dbReference type="NCBI Taxonomy" id="1460663"/>
    <lineage>
        <taxon>Eukaryota</taxon>
        <taxon>Fungi</taxon>
        <taxon>Dikarya</taxon>
        <taxon>Ascomycota</taxon>
        <taxon>Pezizomycotina</taxon>
        <taxon>Dothideomycetes</taxon>
        <taxon>Pleosporomycetidae</taxon>
        <taxon>Pleosporales</taxon>
        <taxon>Massarineae</taxon>
        <taxon>Didymosphaeriaceae</taxon>
        <taxon>Paraphaeosphaeria</taxon>
    </lineage>
</organism>